<accession>M7SNH6</accession>
<proteinExistence type="predicted"/>
<dbReference type="AlphaFoldDB" id="M7SNH6"/>
<protein>
    <submittedName>
        <fullName evidence="1">Uncharacterized protein</fullName>
    </submittedName>
</protein>
<sequence length="302" mass="34229">MYRRPPPVEYGHGHGHGYPRHGLVPPHPHRAVINHGGVPLFWRPPPQRAVHPPFPGGLTRRQHLEPETVLRCEDNGYHYRPDAVVVEVQLPRDSIYHCDRMDLLTHFPNIRHRLTGRILHVEDYIAGANRTALAEDALHHMFRAFELRRIAGLSVDLFERARDLLRSRGGGGSSRYGRDRDEFFGSAFDLFVGTCQALDSEGGLGCSDDLLAQIGEFALELKGAADFGPWNYHTLQALFAAYSQVFQPSTPRHMETLRLLWKAIDIDLKARLMTDLGRELAFHPQRSSAHIMFRALTDMGVL</sequence>
<dbReference type="Proteomes" id="UP000012174">
    <property type="component" value="Unassembled WGS sequence"/>
</dbReference>
<dbReference type="eggNOG" id="ENOG502T4EW">
    <property type="taxonomic scope" value="Eukaryota"/>
</dbReference>
<dbReference type="HOGENOM" id="CLU_921435_0_0_1"/>
<reference evidence="2" key="1">
    <citation type="journal article" date="2013" name="Genome Announc.">
        <title>Draft genome sequence of the grapevine dieback fungus Eutypa lata UCR-EL1.</title>
        <authorList>
            <person name="Blanco-Ulate B."/>
            <person name="Rolshausen P.E."/>
            <person name="Cantu D."/>
        </authorList>
    </citation>
    <scope>NUCLEOTIDE SEQUENCE [LARGE SCALE GENOMIC DNA]</scope>
    <source>
        <strain evidence="2">UCR-EL1</strain>
    </source>
</reference>
<dbReference type="EMBL" id="KB706796">
    <property type="protein sequence ID" value="EMR65742.1"/>
    <property type="molecule type" value="Genomic_DNA"/>
</dbReference>
<dbReference type="KEGG" id="ela:UCREL1_7284"/>
<name>M7SNH6_EUTLA</name>
<dbReference type="OrthoDB" id="4637685at2759"/>
<organism evidence="1 2">
    <name type="scientific">Eutypa lata (strain UCR-EL1)</name>
    <name type="common">Grapevine dieback disease fungus</name>
    <name type="synonym">Eutypa armeniacae</name>
    <dbReference type="NCBI Taxonomy" id="1287681"/>
    <lineage>
        <taxon>Eukaryota</taxon>
        <taxon>Fungi</taxon>
        <taxon>Dikarya</taxon>
        <taxon>Ascomycota</taxon>
        <taxon>Pezizomycotina</taxon>
        <taxon>Sordariomycetes</taxon>
        <taxon>Xylariomycetidae</taxon>
        <taxon>Xylariales</taxon>
        <taxon>Diatrypaceae</taxon>
        <taxon>Eutypa</taxon>
    </lineage>
</organism>
<gene>
    <name evidence="1" type="ORF">UCREL1_7284</name>
</gene>
<keyword evidence="2" id="KW-1185">Reference proteome</keyword>
<evidence type="ECO:0000313" key="1">
    <source>
        <dbReference type="EMBL" id="EMR65742.1"/>
    </source>
</evidence>
<evidence type="ECO:0000313" key="2">
    <source>
        <dbReference type="Proteomes" id="UP000012174"/>
    </source>
</evidence>